<dbReference type="InterPro" id="IPR036047">
    <property type="entry name" value="F-box-like_dom_sf"/>
</dbReference>
<dbReference type="Gene3D" id="1.20.1280.50">
    <property type="match status" value="1"/>
</dbReference>
<organism evidence="2 3">
    <name type="scientific">Abeliophyllum distichum</name>
    <dbReference type="NCBI Taxonomy" id="126358"/>
    <lineage>
        <taxon>Eukaryota</taxon>
        <taxon>Viridiplantae</taxon>
        <taxon>Streptophyta</taxon>
        <taxon>Embryophyta</taxon>
        <taxon>Tracheophyta</taxon>
        <taxon>Spermatophyta</taxon>
        <taxon>Magnoliopsida</taxon>
        <taxon>eudicotyledons</taxon>
        <taxon>Gunneridae</taxon>
        <taxon>Pentapetalae</taxon>
        <taxon>asterids</taxon>
        <taxon>lamiids</taxon>
        <taxon>Lamiales</taxon>
        <taxon>Oleaceae</taxon>
        <taxon>Forsythieae</taxon>
        <taxon>Abeliophyllum</taxon>
    </lineage>
</organism>
<name>A0ABD1TIY5_9LAMI</name>
<sequence>MMKHQRPWDALPSSALLNIFNRTSIKDRSRNIPLVCKSWAHASGHPHCWASMIADNYYSESESFEGSFLKDYYPYAASFIDPFDGRRSDDPRRGIVCLQALIGRAGGGFAVNSLYFFPFLTSFDGPPNDDALLRLIANHCPNLKHLSFHGSYHASEKAILDVFRSCRELELIDFSNSPYFNPLILQELSCNCPKIRGIRRKGDLEPNFAYDLTKWFPRLRLLNLSYSTIVDVDLFTIVTNCKELQYLDVTGCQQLIRYMHIVKMGSSIAPPLPVHSRRIECSEARTKGRKDPKLVPARLENKNEWLECDEDDDDENLTFSNVLNANELPNFRMSPMEK</sequence>
<accession>A0ABD1TIY5</accession>
<dbReference type="InterPro" id="IPR001810">
    <property type="entry name" value="F-box_dom"/>
</dbReference>
<dbReference type="SUPFAM" id="SSF81383">
    <property type="entry name" value="F-box domain"/>
    <property type="match status" value="1"/>
</dbReference>
<proteinExistence type="predicted"/>
<dbReference type="AlphaFoldDB" id="A0ABD1TIY5"/>
<comment type="caution">
    <text evidence="2">The sequence shown here is derived from an EMBL/GenBank/DDBJ whole genome shotgun (WGS) entry which is preliminary data.</text>
</comment>
<evidence type="ECO:0000313" key="2">
    <source>
        <dbReference type="EMBL" id="KAL2512508.1"/>
    </source>
</evidence>
<feature type="domain" description="F-box" evidence="1">
    <location>
        <begin position="8"/>
        <end position="49"/>
    </location>
</feature>
<evidence type="ECO:0000259" key="1">
    <source>
        <dbReference type="Pfam" id="PF00646"/>
    </source>
</evidence>
<keyword evidence="3" id="KW-1185">Reference proteome</keyword>
<dbReference type="InterPro" id="IPR032675">
    <property type="entry name" value="LRR_dom_sf"/>
</dbReference>
<dbReference type="PANTHER" id="PTHR38926">
    <property type="entry name" value="F-BOX DOMAIN CONTAINING PROTEIN, EXPRESSED"/>
    <property type="match status" value="1"/>
</dbReference>
<gene>
    <name evidence="2" type="ORF">Adt_18108</name>
</gene>
<evidence type="ECO:0000313" key="3">
    <source>
        <dbReference type="Proteomes" id="UP001604336"/>
    </source>
</evidence>
<dbReference type="Proteomes" id="UP001604336">
    <property type="component" value="Unassembled WGS sequence"/>
</dbReference>
<protein>
    <submittedName>
        <fullName evidence="2">F-box/LRR-repeat protein 19</fullName>
    </submittedName>
</protein>
<reference evidence="3" key="1">
    <citation type="submission" date="2024-07" db="EMBL/GenBank/DDBJ databases">
        <title>Two chromosome-level genome assemblies of Korean endemic species Abeliophyllum distichum and Forsythia ovata (Oleaceae).</title>
        <authorList>
            <person name="Jang H."/>
        </authorList>
    </citation>
    <scope>NUCLEOTIDE SEQUENCE [LARGE SCALE GENOMIC DNA]</scope>
</reference>
<dbReference type="Pfam" id="PF00646">
    <property type="entry name" value="F-box"/>
    <property type="match status" value="1"/>
</dbReference>
<dbReference type="EMBL" id="JBFOLK010000005">
    <property type="protein sequence ID" value="KAL2512508.1"/>
    <property type="molecule type" value="Genomic_DNA"/>
</dbReference>
<dbReference type="SUPFAM" id="SSF52047">
    <property type="entry name" value="RNI-like"/>
    <property type="match status" value="1"/>
</dbReference>
<dbReference type="Gene3D" id="3.80.10.10">
    <property type="entry name" value="Ribonuclease Inhibitor"/>
    <property type="match status" value="2"/>
</dbReference>
<dbReference type="PANTHER" id="PTHR38926:SF5">
    <property type="entry name" value="F-BOX AND LEUCINE-RICH REPEAT PROTEIN 6"/>
    <property type="match status" value="1"/>
</dbReference>